<dbReference type="AlphaFoldDB" id="M7B7P2"/>
<feature type="region of interest" description="Disordered" evidence="1">
    <location>
        <begin position="128"/>
        <end position="147"/>
    </location>
</feature>
<evidence type="ECO:0000256" key="1">
    <source>
        <dbReference type="SAM" id="MobiDB-lite"/>
    </source>
</evidence>
<evidence type="ECO:0000313" key="3">
    <source>
        <dbReference type="Proteomes" id="UP000031443"/>
    </source>
</evidence>
<dbReference type="Proteomes" id="UP000031443">
    <property type="component" value="Unassembled WGS sequence"/>
</dbReference>
<dbReference type="Gene3D" id="1.10.287.3160">
    <property type="match status" value="1"/>
</dbReference>
<reference evidence="3" key="1">
    <citation type="journal article" date="2013" name="Nat. Genet.">
        <title>The draft genomes of soft-shell turtle and green sea turtle yield insights into the development and evolution of the turtle-specific body plan.</title>
        <authorList>
            <person name="Wang Z."/>
            <person name="Pascual-Anaya J."/>
            <person name="Zadissa A."/>
            <person name="Li W."/>
            <person name="Niimura Y."/>
            <person name="Huang Z."/>
            <person name="Li C."/>
            <person name="White S."/>
            <person name="Xiong Z."/>
            <person name="Fang D."/>
            <person name="Wang B."/>
            <person name="Ming Y."/>
            <person name="Chen Y."/>
            <person name="Zheng Y."/>
            <person name="Kuraku S."/>
            <person name="Pignatelli M."/>
            <person name="Herrero J."/>
            <person name="Beal K."/>
            <person name="Nozawa M."/>
            <person name="Li Q."/>
            <person name="Wang J."/>
            <person name="Zhang H."/>
            <person name="Yu L."/>
            <person name="Shigenobu S."/>
            <person name="Wang J."/>
            <person name="Liu J."/>
            <person name="Flicek P."/>
            <person name="Searle S."/>
            <person name="Wang J."/>
            <person name="Kuratani S."/>
            <person name="Yin Y."/>
            <person name="Aken B."/>
            <person name="Zhang G."/>
            <person name="Irie N."/>
        </authorList>
    </citation>
    <scope>NUCLEOTIDE SEQUENCE [LARGE SCALE GENOMIC DNA]</scope>
</reference>
<proteinExistence type="predicted"/>
<keyword evidence="3" id="KW-1185">Reference proteome</keyword>
<evidence type="ECO:0000313" key="2">
    <source>
        <dbReference type="EMBL" id="EMP33154.1"/>
    </source>
</evidence>
<dbReference type="EMBL" id="KB537019">
    <property type="protein sequence ID" value="EMP33154.1"/>
    <property type="molecule type" value="Genomic_DNA"/>
</dbReference>
<protein>
    <submittedName>
        <fullName evidence="2">Uncharacterized protein</fullName>
    </submittedName>
</protein>
<accession>M7B7P2</accession>
<feature type="compositionally biased region" description="Basic and acidic residues" evidence="1">
    <location>
        <begin position="27"/>
        <end position="40"/>
    </location>
</feature>
<gene>
    <name evidence="2" type="ORF">UY3_09716</name>
</gene>
<feature type="region of interest" description="Disordered" evidence="1">
    <location>
        <begin position="18"/>
        <end position="40"/>
    </location>
</feature>
<sequence>MAGDPSHAASQVLFETLSQSSQFSRASIDDPEKGEGNSADDFKQFQELFKRVAQSQDIPLEEVQTNQHKLVQILQPSSTSKITLPINYAILEPTDRVWQTPASILSTCKKADRKYYVPAKGVDFLFSPPPPNSSVVNAANKRGKQQV</sequence>
<name>M7B7P2_CHEMY</name>
<organism evidence="2 3">
    <name type="scientific">Chelonia mydas</name>
    <name type="common">Green sea-turtle</name>
    <name type="synonym">Chelonia agassizi</name>
    <dbReference type="NCBI Taxonomy" id="8469"/>
    <lineage>
        <taxon>Eukaryota</taxon>
        <taxon>Metazoa</taxon>
        <taxon>Chordata</taxon>
        <taxon>Craniata</taxon>
        <taxon>Vertebrata</taxon>
        <taxon>Euteleostomi</taxon>
        <taxon>Archelosauria</taxon>
        <taxon>Testudinata</taxon>
        <taxon>Testudines</taxon>
        <taxon>Cryptodira</taxon>
        <taxon>Durocryptodira</taxon>
        <taxon>Americhelydia</taxon>
        <taxon>Chelonioidea</taxon>
        <taxon>Cheloniidae</taxon>
        <taxon>Chelonia</taxon>
    </lineage>
</organism>